<protein>
    <submittedName>
        <fullName evidence="2">Uncharacterized protein</fullName>
    </submittedName>
</protein>
<dbReference type="EMBL" id="BNJK01000001">
    <property type="protein sequence ID" value="GHO94701.1"/>
    <property type="molecule type" value="Genomic_DNA"/>
</dbReference>
<accession>A0A8J3ISW8</accession>
<feature type="transmembrane region" description="Helical" evidence="1">
    <location>
        <begin position="76"/>
        <end position="97"/>
    </location>
</feature>
<reference evidence="2" key="1">
    <citation type="submission" date="2020-10" db="EMBL/GenBank/DDBJ databases">
        <title>Taxonomic study of unclassified bacteria belonging to the class Ktedonobacteria.</title>
        <authorList>
            <person name="Yabe S."/>
            <person name="Wang C.M."/>
            <person name="Zheng Y."/>
            <person name="Sakai Y."/>
            <person name="Cavaletti L."/>
            <person name="Monciardini P."/>
            <person name="Donadio S."/>
        </authorList>
    </citation>
    <scope>NUCLEOTIDE SEQUENCE</scope>
    <source>
        <strain evidence="2">ID150040</strain>
    </source>
</reference>
<comment type="caution">
    <text evidence="2">The sequence shown here is derived from an EMBL/GenBank/DDBJ whole genome shotgun (WGS) entry which is preliminary data.</text>
</comment>
<gene>
    <name evidence="2" type="ORF">KSF_047490</name>
</gene>
<dbReference type="AlphaFoldDB" id="A0A8J3ISW8"/>
<name>A0A8J3ISW8_9CHLR</name>
<keyword evidence="1" id="KW-1133">Transmembrane helix</keyword>
<keyword evidence="3" id="KW-1185">Reference proteome</keyword>
<proteinExistence type="predicted"/>
<keyword evidence="1" id="KW-0812">Transmembrane</keyword>
<dbReference type="RefSeq" id="WP_220205415.1">
    <property type="nucleotide sequence ID" value="NZ_BNJK01000001.1"/>
</dbReference>
<dbReference type="Proteomes" id="UP000597444">
    <property type="component" value="Unassembled WGS sequence"/>
</dbReference>
<evidence type="ECO:0000256" key="1">
    <source>
        <dbReference type="SAM" id="Phobius"/>
    </source>
</evidence>
<sequence>MLTLNTTLISFFQDEYTLIIATLVAGVILDLLYWRLRPSTKRLDALRLFSFTFPIIYNLCFFVTVMFTHGNITWTVHLWMGVTVMSGVAGLLLSYLMTPPVSPEPLSF</sequence>
<organism evidence="2 3">
    <name type="scientific">Reticulibacter mediterranei</name>
    <dbReference type="NCBI Taxonomy" id="2778369"/>
    <lineage>
        <taxon>Bacteria</taxon>
        <taxon>Bacillati</taxon>
        <taxon>Chloroflexota</taxon>
        <taxon>Ktedonobacteria</taxon>
        <taxon>Ktedonobacterales</taxon>
        <taxon>Reticulibacteraceae</taxon>
        <taxon>Reticulibacter</taxon>
    </lineage>
</organism>
<evidence type="ECO:0000313" key="2">
    <source>
        <dbReference type="EMBL" id="GHO94701.1"/>
    </source>
</evidence>
<keyword evidence="1" id="KW-0472">Membrane</keyword>
<feature type="transmembrane region" description="Helical" evidence="1">
    <location>
        <begin position="48"/>
        <end position="70"/>
    </location>
</feature>
<evidence type="ECO:0000313" key="3">
    <source>
        <dbReference type="Proteomes" id="UP000597444"/>
    </source>
</evidence>
<feature type="transmembrane region" description="Helical" evidence="1">
    <location>
        <begin position="16"/>
        <end position="36"/>
    </location>
</feature>